<dbReference type="EMBL" id="UYWW01000068">
    <property type="protein sequence ID" value="VDM07111.1"/>
    <property type="molecule type" value="Genomic_DNA"/>
</dbReference>
<feature type="region of interest" description="Disordered" evidence="1">
    <location>
        <begin position="14"/>
        <end position="47"/>
    </location>
</feature>
<sequence>MTIAKFAELSVTGRGSEPSIEEQLTLPSSTAPAINVDNTSPNKGIHAPRVDHTRRFLSLTAVLPHETTCTVREVTRAYTSVLVGCLLRY</sequence>
<evidence type="ECO:0000256" key="1">
    <source>
        <dbReference type="SAM" id="MobiDB-lite"/>
    </source>
</evidence>
<keyword evidence="3" id="KW-1185">Reference proteome</keyword>
<evidence type="ECO:0000313" key="2">
    <source>
        <dbReference type="EMBL" id="VDM07111.1"/>
    </source>
</evidence>
<evidence type="ECO:0000313" key="3">
    <source>
        <dbReference type="Proteomes" id="UP000270924"/>
    </source>
</evidence>
<dbReference type="AlphaFoldDB" id="A0A3P7DBY0"/>
<accession>A0A3P7DBY0</accession>
<dbReference type="Proteomes" id="UP000270924">
    <property type="component" value="Unassembled WGS sequence"/>
</dbReference>
<proteinExistence type="predicted"/>
<name>A0A3P7DBY0_WUCBA</name>
<organism evidence="2 3">
    <name type="scientific">Wuchereria bancrofti</name>
    <dbReference type="NCBI Taxonomy" id="6293"/>
    <lineage>
        <taxon>Eukaryota</taxon>
        <taxon>Metazoa</taxon>
        <taxon>Ecdysozoa</taxon>
        <taxon>Nematoda</taxon>
        <taxon>Chromadorea</taxon>
        <taxon>Rhabditida</taxon>
        <taxon>Spirurina</taxon>
        <taxon>Spiruromorpha</taxon>
        <taxon>Filarioidea</taxon>
        <taxon>Onchocercidae</taxon>
        <taxon>Wuchereria</taxon>
    </lineage>
</organism>
<dbReference type="InParanoid" id="A0A3P7DBY0"/>
<protein>
    <submittedName>
        <fullName evidence="2">Uncharacterized protein</fullName>
    </submittedName>
</protein>
<reference evidence="2 3" key="1">
    <citation type="submission" date="2018-11" db="EMBL/GenBank/DDBJ databases">
        <authorList>
            <consortium name="Pathogen Informatics"/>
        </authorList>
    </citation>
    <scope>NUCLEOTIDE SEQUENCE [LARGE SCALE GENOMIC DNA]</scope>
</reference>
<gene>
    <name evidence="2" type="ORF">WBA_LOCUS497</name>
</gene>
<feature type="compositionally biased region" description="Polar residues" evidence="1">
    <location>
        <begin position="25"/>
        <end position="42"/>
    </location>
</feature>